<comment type="similarity">
    <text evidence="1 4 5">Belongs to the tRNA pseudouridine synthase TruA family.</text>
</comment>
<evidence type="ECO:0000256" key="3">
    <source>
        <dbReference type="ARBA" id="ARBA00023235"/>
    </source>
</evidence>
<dbReference type="SUPFAM" id="SSF55120">
    <property type="entry name" value="Pseudouridine synthase"/>
    <property type="match status" value="1"/>
</dbReference>
<dbReference type="PIRSF" id="PIRSF001430">
    <property type="entry name" value="tRNA_psdUrid_synth"/>
    <property type="match status" value="1"/>
</dbReference>
<comment type="catalytic activity">
    <reaction evidence="4 5">
        <text>uridine(38/39/40) in tRNA = pseudouridine(38/39/40) in tRNA</text>
        <dbReference type="Rhea" id="RHEA:22376"/>
        <dbReference type="Rhea" id="RHEA-COMP:10085"/>
        <dbReference type="Rhea" id="RHEA-COMP:10087"/>
        <dbReference type="ChEBI" id="CHEBI:65314"/>
        <dbReference type="ChEBI" id="CHEBI:65315"/>
        <dbReference type="EC" id="5.4.99.12"/>
    </reaction>
</comment>
<dbReference type="EC" id="5.4.99.12" evidence="4"/>
<comment type="function">
    <text evidence="4">Formation of pseudouridine at positions 38, 39 and 40 in the anticodon stem and loop of transfer RNAs.</text>
</comment>
<dbReference type="PANTHER" id="PTHR11142:SF0">
    <property type="entry name" value="TRNA PSEUDOURIDINE SYNTHASE-LIKE 1"/>
    <property type="match status" value="1"/>
</dbReference>
<sequence length="249" mass="28461">MRYFLDISYRGTAFHGWQIQPNAHTVQEEINRALSIILQQDISCLGSGRTDTGVHALQQIAHFDAELSDSLDQLQYRLNGLLPAEVSINSIRPVKPEAHARFDAVRRTYHYHLHRQKDPFKTGVSYFFSRSLEAAPIQEAIGLMKNWKNFQAFSKVHTDVNHFDCDIYEINWQETNEGYVFSVSANRFLRGMIRAMVGTLLEVGQGRLNQTDLKNILESGERSRAGRAVPAEGLFLTEVKYPESIYLDI</sequence>
<keyword evidence="2 4" id="KW-0819">tRNA processing</keyword>
<organism evidence="7 8">
    <name type="scientific">Marinoscillum luteum</name>
    <dbReference type="NCBI Taxonomy" id="861051"/>
    <lineage>
        <taxon>Bacteria</taxon>
        <taxon>Pseudomonadati</taxon>
        <taxon>Bacteroidota</taxon>
        <taxon>Cytophagia</taxon>
        <taxon>Cytophagales</taxon>
        <taxon>Reichenbachiellaceae</taxon>
        <taxon>Marinoscillum</taxon>
    </lineage>
</organism>
<evidence type="ECO:0000313" key="8">
    <source>
        <dbReference type="Proteomes" id="UP001610063"/>
    </source>
</evidence>
<evidence type="ECO:0000256" key="2">
    <source>
        <dbReference type="ARBA" id="ARBA00022694"/>
    </source>
</evidence>
<comment type="caution">
    <text evidence="4">Lacks conserved residue(s) required for the propagation of feature annotation.</text>
</comment>
<dbReference type="Gene3D" id="3.30.70.660">
    <property type="entry name" value="Pseudouridine synthase I, catalytic domain, C-terminal subdomain"/>
    <property type="match status" value="1"/>
</dbReference>
<dbReference type="InterPro" id="IPR020103">
    <property type="entry name" value="PsdUridine_synth_cat_dom_sf"/>
</dbReference>
<dbReference type="GO" id="GO:0160147">
    <property type="term" value="F:tRNA pseudouridine(38-40) synthase activity"/>
    <property type="evidence" value="ECO:0007669"/>
    <property type="project" value="UniProtKB-EC"/>
</dbReference>
<gene>
    <name evidence="4 7" type="primary">truA</name>
    <name evidence="7" type="ORF">ACHKAR_06740</name>
</gene>
<dbReference type="PANTHER" id="PTHR11142">
    <property type="entry name" value="PSEUDOURIDYLATE SYNTHASE"/>
    <property type="match status" value="1"/>
</dbReference>
<evidence type="ECO:0000313" key="7">
    <source>
        <dbReference type="EMBL" id="MFH6983128.1"/>
    </source>
</evidence>
<evidence type="ECO:0000256" key="1">
    <source>
        <dbReference type="ARBA" id="ARBA00009375"/>
    </source>
</evidence>
<dbReference type="EMBL" id="JBIPKE010000014">
    <property type="protein sequence ID" value="MFH6983128.1"/>
    <property type="molecule type" value="Genomic_DNA"/>
</dbReference>
<dbReference type="NCBIfam" id="TIGR00071">
    <property type="entry name" value="hisT_truA"/>
    <property type="match status" value="1"/>
</dbReference>
<feature type="active site" description="Nucleophile" evidence="4">
    <location>
        <position position="51"/>
    </location>
</feature>
<dbReference type="Gene3D" id="3.30.70.580">
    <property type="entry name" value="Pseudouridine synthase I, catalytic domain, N-terminal subdomain"/>
    <property type="match status" value="1"/>
</dbReference>
<dbReference type="CDD" id="cd02570">
    <property type="entry name" value="PseudoU_synth_EcTruA"/>
    <property type="match status" value="1"/>
</dbReference>
<keyword evidence="3 4" id="KW-0413">Isomerase</keyword>
<comment type="caution">
    <text evidence="7">The sequence shown here is derived from an EMBL/GenBank/DDBJ whole genome shotgun (WGS) entry which is preliminary data.</text>
</comment>
<dbReference type="InterPro" id="IPR020095">
    <property type="entry name" value="PsdUridine_synth_TruA_C"/>
</dbReference>
<proteinExistence type="inferred from homology"/>
<comment type="subunit">
    <text evidence="4">Homodimer.</text>
</comment>
<dbReference type="InterPro" id="IPR020094">
    <property type="entry name" value="TruA/RsuA/RluB/E/F_N"/>
</dbReference>
<dbReference type="InterPro" id="IPR001406">
    <property type="entry name" value="PsdUridine_synth_TruA"/>
</dbReference>
<evidence type="ECO:0000256" key="4">
    <source>
        <dbReference type="HAMAP-Rule" id="MF_00171"/>
    </source>
</evidence>
<protein>
    <recommendedName>
        <fullName evidence="4">tRNA pseudouridine synthase A</fullName>
        <ecNumber evidence="4">5.4.99.12</ecNumber>
    </recommendedName>
    <alternativeName>
        <fullName evidence="4">tRNA pseudouridine(38-40) synthase</fullName>
    </alternativeName>
    <alternativeName>
        <fullName evidence="4">tRNA pseudouridylate synthase I</fullName>
    </alternativeName>
    <alternativeName>
        <fullName evidence="4">tRNA-uridine isomerase I</fullName>
    </alternativeName>
</protein>
<keyword evidence="8" id="KW-1185">Reference proteome</keyword>
<dbReference type="Proteomes" id="UP001610063">
    <property type="component" value="Unassembled WGS sequence"/>
</dbReference>
<feature type="binding site" evidence="4">
    <location>
        <position position="109"/>
    </location>
    <ligand>
        <name>substrate</name>
    </ligand>
</feature>
<evidence type="ECO:0000259" key="6">
    <source>
        <dbReference type="Pfam" id="PF01416"/>
    </source>
</evidence>
<accession>A0ABW7N6A0</accession>
<reference evidence="7 8" key="1">
    <citation type="journal article" date="2013" name="Int. J. Syst. Evol. Microbiol.">
        <title>Marinoscillum luteum sp. nov., isolated from marine sediment.</title>
        <authorList>
            <person name="Cha I.T."/>
            <person name="Park S.J."/>
            <person name="Kim S.J."/>
            <person name="Kim J.G."/>
            <person name="Jung M.Y."/>
            <person name="Shin K.S."/>
            <person name="Kwon K.K."/>
            <person name="Yang S.H."/>
            <person name="Seo Y.S."/>
            <person name="Rhee S.K."/>
        </authorList>
    </citation>
    <scope>NUCLEOTIDE SEQUENCE [LARGE SCALE GENOMIC DNA]</scope>
    <source>
        <strain evidence="7 8">KCTC 23939</strain>
    </source>
</reference>
<feature type="domain" description="Pseudouridine synthase I TruA alpha/beta" evidence="6">
    <location>
        <begin position="8"/>
        <end position="103"/>
    </location>
</feature>
<dbReference type="Pfam" id="PF01416">
    <property type="entry name" value="PseudoU_synth_1"/>
    <property type="match status" value="2"/>
</dbReference>
<evidence type="ECO:0000256" key="5">
    <source>
        <dbReference type="RuleBase" id="RU003792"/>
    </source>
</evidence>
<feature type="domain" description="Pseudouridine synthase I TruA alpha/beta" evidence="6">
    <location>
        <begin position="149"/>
        <end position="242"/>
    </location>
</feature>
<dbReference type="RefSeq" id="WP_395416702.1">
    <property type="nucleotide sequence ID" value="NZ_JBIPKE010000014.1"/>
</dbReference>
<name>A0ABW7N6A0_9BACT</name>
<dbReference type="InterPro" id="IPR020097">
    <property type="entry name" value="PsdUridine_synth_TruA_a/b_dom"/>
</dbReference>
<dbReference type="HAMAP" id="MF_00171">
    <property type="entry name" value="TruA"/>
    <property type="match status" value="1"/>
</dbReference>